<proteinExistence type="predicted"/>
<dbReference type="OrthoDB" id="9796839at2"/>
<dbReference type="SMART" id="SM00563">
    <property type="entry name" value="PlsC"/>
    <property type="match status" value="1"/>
</dbReference>
<evidence type="ECO:0000256" key="2">
    <source>
        <dbReference type="ARBA" id="ARBA00022679"/>
    </source>
</evidence>
<comment type="caution">
    <text evidence="6">The sequence shown here is derived from an EMBL/GenBank/DDBJ whole genome shotgun (WGS) entry which is preliminary data.</text>
</comment>
<dbReference type="GO" id="GO:0003841">
    <property type="term" value="F:1-acylglycerol-3-phosphate O-acyltransferase activity"/>
    <property type="evidence" value="ECO:0007669"/>
    <property type="project" value="TreeGrafter"/>
</dbReference>
<dbReference type="SUPFAM" id="SSF69593">
    <property type="entry name" value="Glycerol-3-phosphate (1)-acyltransferase"/>
    <property type="match status" value="1"/>
</dbReference>
<name>A0A3E0H8W1_9GAMM</name>
<organism evidence="6 7">
    <name type="scientific">Paraperlucidibaca baekdonensis</name>
    <dbReference type="NCBI Taxonomy" id="748120"/>
    <lineage>
        <taxon>Bacteria</taxon>
        <taxon>Pseudomonadati</taxon>
        <taxon>Pseudomonadota</taxon>
        <taxon>Gammaproteobacteria</taxon>
        <taxon>Moraxellales</taxon>
        <taxon>Moraxellaceae</taxon>
        <taxon>Paraperlucidibaca</taxon>
    </lineage>
</organism>
<dbReference type="RefSeq" id="WP_116207227.1">
    <property type="nucleotide sequence ID" value="NZ_QUNR01000001.1"/>
</dbReference>
<dbReference type="GO" id="GO:0006654">
    <property type="term" value="P:phosphatidic acid biosynthetic process"/>
    <property type="evidence" value="ECO:0007669"/>
    <property type="project" value="TreeGrafter"/>
</dbReference>
<feature type="region of interest" description="Disordered" evidence="4">
    <location>
        <begin position="1"/>
        <end position="27"/>
    </location>
</feature>
<evidence type="ECO:0000313" key="6">
    <source>
        <dbReference type="EMBL" id="REH40165.1"/>
    </source>
</evidence>
<feature type="compositionally biased region" description="Polar residues" evidence="4">
    <location>
        <begin position="1"/>
        <end position="21"/>
    </location>
</feature>
<dbReference type="PANTHER" id="PTHR10434">
    <property type="entry name" value="1-ACYL-SN-GLYCEROL-3-PHOSPHATE ACYLTRANSFERASE"/>
    <property type="match status" value="1"/>
</dbReference>
<keyword evidence="2 6" id="KW-0808">Transferase</keyword>
<reference evidence="6 7" key="1">
    <citation type="submission" date="2018-08" db="EMBL/GenBank/DDBJ databases">
        <title>Genomic Encyclopedia of Type Strains, Phase IV (KMG-IV): sequencing the most valuable type-strain genomes for metagenomic binning, comparative biology and taxonomic classification.</title>
        <authorList>
            <person name="Goeker M."/>
        </authorList>
    </citation>
    <scope>NUCLEOTIDE SEQUENCE [LARGE SCALE GENOMIC DNA]</scope>
    <source>
        <strain evidence="6 7">DSM 26022</strain>
    </source>
</reference>
<comment type="pathway">
    <text evidence="1">Lipid metabolism.</text>
</comment>
<evidence type="ECO:0000256" key="3">
    <source>
        <dbReference type="ARBA" id="ARBA00023315"/>
    </source>
</evidence>
<dbReference type="EMBL" id="QUNR01000001">
    <property type="protein sequence ID" value="REH40165.1"/>
    <property type="molecule type" value="Genomic_DNA"/>
</dbReference>
<keyword evidence="3 6" id="KW-0012">Acyltransferase</keyword>
<protein>
    <submittedName>
        <fullName evidence="6">1-acyl-sn-glycerol-3-phosphate acyltransferase</fullName>
    </submittedName>
</protein>
<dbReference type="AlphaFoldDB" id="A0A3E0H8W1"/>
<evidence type="ECO:0000313" key="7">
    <source>
        <dbReference type="Proteomes" id="UP000256774"/>
    </source>
</evidence>
<feature type="domain" description="Phospholipid/glycerol acyltransferase" evidence="5">
    <location>
        <begin position="56"/>
        <end position="170"/>
    </location>
</feature>
<dbReference type="Proteomes" id="UP000256774">
    <property type="component" value="Unassembled WGS sequence"/>
</dbReference>
<dbReference type="CDD" id="cd07988">
    <property type="entry name" value="LPLAT_ABO13168-like"/>
    <property type="match status" value="1"/>
</dbReference>
<dbReference type="Pfam" id="PF01553">
    <property type="entry name" value="Acyltransferase"/>
    <property type="match status" value="1"/>
</dbReference>
<gene>
    <name evidence="6" type="ORF">DFR26_0364</name>
</gene>
<keyword evidence="7" id="KW-1185">Reference proteome</keyword>
<evidence type="ECO:0000256" key="1">
    <source>
        <dbReference type="ARBA" id="ARBA00005189"/>
    </source>
</evidence>
<dbReference type="PANTHER" id="PTHR10434:SF9">
    <property type="entry name" value="PHOSPHOLIPID_GLYCEROL ACYLTRANSFERASE DOMAIN-CONTAINING PROTEIN"/>
    <property type="match status" value="1"/>
</dbReference>
<sequence>MTADTPTPRNNTLVTASSLGSQVPRRGTPFSQRIGELWLRLIGWRITGTPPSVPKAIFIGAPHTSNRDGFVAVATTMALRMRIHVMAKAEAFKGPLATLFRWMDVIPVYRASSRGGQVDQIVARFAAEEAIYIGVAPEGTRHASPAWKTGFYHMAVKAGVPIVPFILDFGRKELHLLPVFYPTGDLEADLKYLMAPYHGIIPADPSRLSLALRPTSDAPRDDASSS</sequence>
<accession>A0A3E0H8W1</accession>
<dbReference type="InterPro" id="IPR002123">
    <property type="entry name" value="Plipid/glycerol_acylTrfase"/>
</dbReference>
<evidence type="ECO:0000256" key="4">
    <source>
        <dbReference type="SAM" id="MobiDB-lite"/>
    </source>
</evidence>
<evidence type="ECO:0000259" key="5">
    <source>
        <dbReference type="SMART" id="SM00563"/>
    </source>
</evidence>